<comment type="caution">
    <text evidence="2">The sequence shown here is derived from an EMBL/GenBank/DDBJ whole genome shotgun (WGS) entry which is preliminary data.</text>
</comment>
<accession>A0AA39WJ27</accession>
<name>A0AA39WJ27_9PEZI</name>
<feature type="region of interest" description="Disordered" evidence="1">
    <location>
        <begin position="78"/>
        <end position="102"/>
    </location>
</feature>
<dbReference type="Proteomes" id="UP001175000">
    <property type="component" value="Unassembled WGS sequence"/>
</dbReference>
<organism evidence="2 3">
    <name type="scientific">Immersiella caudata</name>
    <dbReference type="NCBI Taxonomy" id="314043"/>
    <lineage>
        <taxon>Eukaryota</taxon>
        <taxon>Fungi</taxon>
        <taxon>Dikarya</taxon>
        <taxon>Ascomycota</taxon>
        <taxon>Pezizomycotina</taxon>
        <taxon>Sordariomycetes</taxon>
        <taxon>Sordariomycetidae</taxon>
        <taxon>Sordariales</taxon>
        <taxon>Lasiosphaeriaceae</taxon>
        <taxon>Immersiella</taxon>
    </lineage>
</organism>
<dbReference type="EMBL" id="JAULSU010000005">
    <property type="protein sequence ID" value="KAK0616289.1"/>
    <property type="molecule type" value="Genomic_DNA"/>
</dbReference>
<dbReference type="AlphaFoldDB" id="A0AA39WJ27"/>
<gene>
    <name evidence="2" type="ORF">B0T14DRAFT_243985</name>
</gene>
<evidence type="ECO:0000313" key="3">
    <source>
        <dbReference type="Proteomes" id="UP001175000"/>
    </source>
</evidence>
<protein>
    <submittedName>
        <fullName evidence="2">Uncharacterized protein</fullName>
    </submittedName>
</protein>
<reference evidence="2" key="1">
    <citation type="submission" date="2023-06" db="EMBL/GenBank/DDBJ databases">
        <title>Genome-scale phylogeny and comparative genomics of the fungal order Sordariales.</title>
        <authorList>
            <consortium name="Lawrence Berkeley National Laboratory"/>
            <person name="Hensen N."/>
            <person name="Bonometti L."/>
            <person name="Westerberg I."/>
            <person name="Brannstrom I.O."/>
            <person name="Guillou S."/>
            <person name="Cros-Aarteil S."/>
            <person name="Calhoun S."/>
            <person name="Haridas S."/>
            <person name="Kuo A."/>
            <person name="Mondo S."/>
            <person name="Pangilinan J."/>
            <person name="Riley R."/>
            <person name="Labutti K."/>
            <person name="Andreopoulos B."/>
            <person name="Lipzen A."/>
            <person name="Chen C."/>
            <person name="Yanf M."/>
            <person name="Daum C."/>
            <person name="Ng V."/>
            <person name="Clum A."/>
            <person name="Steindorff A."/>
            <person name="Ohm R."/>
            <person name="Martin F."/>
            <person name="Silar P."/>
            <person name="Natvig D."/>
            <person name="Lalanne C."/>
            <person name="Gautier V."/>
            <person name="Ament-Velasquez S.L."/>
            <person name="Kruys A."/>
            <person name="Hutchinson M.I."/>
            <person name="Powell A.J."/>
            <person name="Barry K."/>
            <person name="Miller A.N."/>
            <person name="Grigoriev I.V."/>
            <person name="Debuchy R."/>
            <person name="Gladieux P."/>
            <person name="Thoren M.H."/>
            <person name="Johannesson H."/>
        </authorList>
    </citation>
    <scope>NUCLEOTIDE SEQUENCE</scope>
    <source>
        <strain evidence="2">CBS 606.72</strain>
    </source>
</reference>
<evidence type="ECO:0000256" key="1">
    <source>
        <dbReference type="SAM" id="MobiDB-lite"/>
    </source>
</evidence>
<keyword evidence="3" id="KW-1185">Reference proteome</keyword>
<proteinExistence type="predicted"/>
<sequence>MPADAENICAQHRAARGDALHHSNRIPGVTARRQPPPESRIKPPNLSSPRERRRASPRCLNFARCPRPSHPPSIRHLIPDCPLHGHGPKLIHSPSPPPCRLQ</sequence>
<evidence type="ECO:0000313" key="2">
    <source>
        <dbReference type="EMBL" id="KAK0616289.1"/>
    </source>
</evidence>
<feature type="region of interest" description="Disordered" evidence="1">
    <location>
        <begin position="15"/>
        <end position="56"/>
    </location>
</feature>